<dbReference type="EMBL" id="JALNTZ010000001">
    <property type="protein sequence ID" value="KAJ3666652.1"/>
    <property type="molecule type" value="Genomic_DNA"/>
</dbReference>
<evidence type="ECO:0000313" key="3">
    <source>
        <dbReference type="EMBL" id="KAJ3666693.1"/>
    </source>
</evidence>
<dbReference type="EMBL" id="JALNTZ010000001">
    <property type="protein sequence ID" value="KAJ3666693.1"/>
    <property type="molecule type" value="Genomic_DNA"/>
</dbReference>
<comment type="caution">
    <text evidence="3">The sequence shown here is derived from an EMBL/GenBank/DDBJ whole genome shotgun (WGS) entry which is preliminary data.</text>
</comment>
<keyword evidence="1" id="KW-0812">Transmembrane</keyword>
<keyword evidence="1" id="KW-1133">Transmembrane helix</keyword>
<evidence type="ECO:0000313" key="2">
    <source>
        <dbReference type="EMBL" id="KAJ3666652.1"/>
    </source>
</evidence>
<keyword evidence="4" id="KW-1185">Reference proteome</keyword>
<evidence type="ECO:0000313" key="4">
    <source>
        <dbReference type="Proteomes" id="UP001168821"/>
    </source>
</evidence>
<keyword evidence="1" id="KW-0472">Membrane</keyword>
<dbReference type="AlphaFoldDB" id="A0AA38J3Z8"/>
<reference evidence="3" key="1">
    <citation type="journal article" date="2023" name="G3 (Bethesda)">
        <title>Whole genome assemblies of Zophobas morio and Tenebrio molitor.</title>
        <authorList>
            <person name="Kaur S."/>
            <person name="Stinson S.A."/>
            <person name="diCenzo G.C."/>
        </authorList>
    </citation>
    <scope>NUCLEOTIDE SEQUENCE</scope>
    <source>
        <strain evidence="3">QUZm001</strain>
    </source>
</reference>
<proteinExistence type="predicted"/>
<name>A0AA38J3Z8_9CUCU</name>
<protein>
    <submittedName>
        <fullName evidence="3">Uncharacterized protein</fullName>
    </submittedName>
</protein>
<sequence>MHGGLAVSLPRFGIKIIFSSITALRVKIANHESLSQFSYARDSYLIFFLFVTSVSVSVMAGLELETKQPLRYRLKRGAFNLNWVTLAIFAAVGPATVKKLHKRLETSNRDCKRH</sequence>
<feature type="transmembrane region" description="Helical" evidence="1">
    <location>
        <begin position="44"/>
        <end position="65"/>
    </location>
</feature>
<organism evidence="3 4">
    <name type="scientific">Zophobas morio</name>
    <dbReference type="NCBI Taxonomy" id="2755281"/>
    <lineage>
        <taxon>Eukaryota</taxon>
        <taxon>Metazoa</taxon>
        <taxon>Ecdysozoa</taxon>
        <taxon>Arthropoda</taxon>
        <taxon>Hexapoda</taxon>
        <taxon>Insecta</taxon>
        <taxon>Pterygota</taxon>
        <taxon>Neoptera</taxon>
        <taxon>Endopterygota</taxon>
        <taxon>Coleoptera</taxon>
        <taxon>Polyphaga</taxon>
        <taxon>Cucujiformia</taxon>
        <taxon>Tenebrionidae</taxon>
        <taxon>Zophobas</taxon>
    </lineage>
</organism>
<gene>
    <name evidence="2" type="ORF">Zmor_002087</name>
    <name evidence="3" type="ORF">Zmor_002127</name>
</gene>
<feature type="transmembrane region" description="Helical" evidence="1">
    <location>
        <begin position="77"/>
        <end position="97"/>
    </location>
</feature>
<evidence type="ECO:0000256" key="1">
    <source>
        <dbReference type="SAM" id="Phobius"/>
    </source>
</evidence>
<accession>A0AA38J3Z8</accession>
<dbReference type="Proteomes" id="UP001168821">
    <property type="component" value="Unassembled WGS sequence"/>
</dbReference>